<evidence type="ECO:0000256" key="1">
    <source>
        <dbReference type="SAM" id="MobiDB-lite"/>
    </source>
</evidence>
<gene>
    <name evidence="3" type="primary">LOC114246617</name>
</gene>
<evidence type="ECO:0000313" key="3">
    <source>
        <dbReference type="RefSeq" id="XP_028035053.1"/>
    </source>
</evidence>
<name>A0A6J2K048_BOMMA</name>
<protein>
    <submittedName>
        <fullName evidence="3">Uncharacterized protein LOC114246617 isoform X3</fullName>
    </submittedName>
</protein>
<dbReference type="Proteomes" id="UP000504629">
    <property type="component" value="Unplaced"/>
</dbReference>
<dbReference type="AlphaFoldDB" id="A0A6J2K048"/>
<proteinExistence type="predicted"/>
<keyword evidence="2" id="KW-1185">Reference proteome</keyword>
<organism evidence="2 3">
    <name type="scientific">Bombyx mandarina</name>
    <name type="common">Wild silk moth</name>
    <name type="synonym">Wild silkworm</name>
    <dbReference type="NCBI Taxonomy" id="7092"/>
    <lineage>
        <taxon>Eukaryota</taxon>
        <taxon>Metazoa</taxon>
        <taxon>Ecdysozoa</taxon>
        <taxon>Arthropoda</taxon>
        <taxon>Hexapoda</taxon>
        <taxon>Insecta</taxon>
        <taxon>Pterygota</taxon>
        <taxon>Neoptera</taxon>
        <taxon>Endopterygota</taxon>
        <taxon>Lepidoptera</taxon>
        <taxon>Glossata</taxon>
        <taxon>Ditrysia</taxon>
        <taxon>Bombycoidea</taxon>
        <taxon>Bombycidae</taxon>
        <taxon>Bombycinae</taxon>
        <taxon>Bombyx</taxon>
    </lineage>
</organism>
<dbReference type="RefSeq" id="XP_028035053.1">
    <property type="nucleotide sequence ID" value="XM_028179252.1"/>
</dbReference>
<reference evidence="3" key="1">
    <citation type="submission" date="2025-08" db="UniProtKB">
        <authorList>
            <consortium name="RefSeq"/>
        </authorList>
    </citation>
    <scope>IDENTIFICATION</scope>
    <source>
        <tissue evidence="3">Silk gland</tissue>
    </source>
</reference>
<sequence>MYIHERRYVISGRQRDPQTEGGSFTARNCSPTEMIAGNDAAATSETHEAHPSQGEPIPDFDRNEVVQHRVLYNLGTVMM</sequence>
<feature type="region of interest" description="Disordered" evidence="1">
    <location>
        <begin position="11"/>
        <end position="62"/>
    </location>
</feature>
<feature type="compositionally biased region" description="Polar residues" evidence="1">
    <location>
        <begin position="20"/>
        <end position="31"/>
    </location>
</feature>
<evidence type="ECO:0000313" key="2">
    <source>
        <dbReference type="Proteomes" id="UP000504629"/>
    </source>
</evidence>
<dbReference type="GeneID" id="114246617"/>
<accession>A0A6J2K048</accession>